<feature type="transmembrane region" description="Helical" evidence="1">
    <location>
        <begin position="56"/>
        <end position="78"/>
    </location>
</feature>
<reference evidence="2" key="1">
    <citation type="submission" date="2020-11" db="EMBL/GenBank/DDBJ databases">
        <title>Sequencing the genomes of 1000 actinobacteria strains.</title>
        <authorList>
            <person name="Klenk H.-P."/>
        </authorList>
    </citation>
    <scope>NUCLEOTIDE SEQUENCE</scope>
    <source>
        <strain evidence="2">DSM 26152</strain>
    </source>
</reference>
<accession>A0A931D791</accession>
<keyword evidence="1" id="KW-0812">Transmembrane</keyword>
<proteinExistence type="predicted"/>
<feature type="transmembrane region" description="Helical" evidence="1">
    <location>
        <begin position="117"/>
        <end position="137"/>
    </location>
</feature>
<dbReference type="AlphaFoldDB" id="A0A931D791"/>
<sequence length="148" mass="15442">MSESPVSRAHDDGAVAPRKSPAVWLVSLVLLVEAVAALGIALVWGLQLMAPGPVGMAGRLFLLALVAGAGIAQLWVALSFWRGYAWTRAAIVVWQIFQIILAIPVTSPDGTNATRAVAWAVVAVAALGIIALFSPAVRQHLAATEARS</sequence>
<comment type="caution">
    <text evidence="2">The sequence shown here is derived from an EMBL/GenBank/DDBJ whole genome shotgun (WGS) entry which is preliminary data.</text>
</comment>
<dbReference type="RefSeq" id="WP_196835105.1">
    <property type="nucleotide sequence ID" value="NZ_JADOTZ010000001.1"/>
</dbReference>
<feature type="transmembrane region" description="Helical" evidence="1">
    <location>
        <begin position="21"/>
        <end position="44"/>
    </location>
</feature>
<feature type="transmembrane region" description="Helical" evidence="1">
    <location>
        <begin position="85"/>
        <end position="105"/>
    </location>
</feature>
<evidence type="ECO:0000256" key="1">
    <source>
        <dbReference type="SAM" id="Phobius"/>
    </source>
</evidence>
<dbReference type="EMBL" id="JADOTZ010000001">
    <property type="protein sequence ID" value="MBG6083692.1"/>
    <property type="molecule type" value="Genomic_DNA"/>
</dbReference>
<organism evidence="2 3">
    <name type="scientific">Zhihengliuella flava</name>
    <dbReference type="NCBI Taxonomy" id="1285193"/>
    <lineage>
        <taxon>Bacteria</taxon>
        <taxon>Bacillati</taxon>
        <taxon>Actinomycetota</taxon>
        <taxon>Actinomycetes</taxon>
        <taxon>Micrococcales</taxon>
        <taxon>Micrococcaceae</taxon>
        <taxon>Zhihengliuella</taxon>
    </lineage>
</organism>
<evidence type="ECO:0000313" key="2">
    <source>
        <dbReference type="EMBL" id="MBG6083692.1"/>
    </source>
</evidence>
<protein>
    <submittedName>
        <fullName evidence="2">Uncharacterized protein</fullName>
    </submittedName>
</protein>
<name>A0A931D791_9MICC</name>
<gene>
    <name evidence="2" type="ORF">IW252_000459</name>
</gene>
<evidence type="ECO:0000313" key="3">
    <source>
        <dbReference type="Proteomes" id="UP000625033"/>
    </source>
</evidence>
<keyword evidence="1" id="KW-0472">Membrane</keyword>
<keyword evidence="1" id="KW-1133">Transmembrane helix</keyword>
<keyword evidence="3" id="KW-1185">Reference proteome</keyword>
<dbReference type="Proteomes" id="UP000625033">
    <property type="component" value="Unassembled WGS sequence"/>
</dbReference>